<accession>A0A9D6V505</accession>
<gene>
    <name evidence="1" type="ORF">HY912_20920</name>
</gene>
<dbReference type="AlphaFoldDB" id="A0A9D6V505"/>
<dbReference type="Proteomes" id="UP000807825">
    <property type="component" value="Unassembled WGS sequence"/>
</dbReference>
<feature type="non-terminal residue" evidence="1">
    <location>
        <position position="228"/>
    </location>
</feature>
<sequence length="228" mass="26096">MEEIRGALAVSDKPLNSPQIAHAVYGSKRSADVDRVEQVLLELTASGDVFEHPPARKGDRKRFWRHPAQAWTGERILEILAPKKKTTLKSLRNAVPTAYRPFFDEALGRLMTEGRVYSLSSGRFKYLLNRLPRPTEHLSSGHLAALKEIITKINPHRKNKLSVSDLIDFFDGYESLIKPEQSSPKEIPENVMHDWYKDDLGKLMGSRSVPIPWTWSRYEKWCQARCTA</sequence>
<reference evidence="1" key="1">
    <citation type="submission" date="2020-07" db="EMBL/GenBank/DDBJ databases">
        <title>Huge and variable diversity of episymbiotic CPR bacteria and DPANN archaea in groundwater ecosystems.</title>
        <authorList>
            <person name="He C.Y."/>
            <person name="Keren R."/>
            <person name="Whittaker M."/>
            <person name="Farag I.F."/>
            <person name="Doudna J."/>
            <person name="Cate J.H.D."/>
            <person name="Banfield J.F."/>
        </authorList>
    </citation>
    <scope>NUCLEOTIDE SEQUENCE</scope>
    <source>
        <strain evidence="1">NC_groundwater_1664_Pr3_B-0.1um_52_9</strain>
    </source>
</reference>
<proteinExistence type="predicted"/>
<evidence type="ECO:0000313" key="1">
    <source>
        <dbReference type="EMBL" id="MBI5251963.1"/>
    </source>
</evidence>
<organism evidence="1 2">
    <name type="scientific">Desulfomonile tiedjei</name>
    <dbReference type="NCBI Taxonomy" id="2358"/>
    <lineage>
        <taxon>Bacteria</taxon>
        <taxon>Pseudomonadati</taxon>
        <taxon>Thermodesulfobacteriota</taxon>
        <taxon>Desulfomonilia</taxon>
        <taxon>Desulfomonilales</taxon>
        <taxon>Desulfomonilaceae</taxon>
        <taxon>Desulfomonile</taxon>
    </lineage>
</organism>
<name>A0A9D6V505_9BACT</name>
<comment type="caution">
    <text evidence="1">The sequence shown here is derived from an EMBL/GenBank/DDBJ whole genome shotgun (WGS) entry which is preliminary data.</text>
</comment>
<evidence type="ECO:0000313" key="2">
    <source>
        <dbReference type="Proteomes" id="UP000807825"/>
    </source>
</evidence>
<protein>
    <submittedName>
        <fullName evidence="1">Uncharacterized protein</fullName>
    </submittedName>
</protein>
<dbReference type="EMBL" id="JACRDE010000547">
    <property type="protein sequence ID" value="MBI5251963.1"/>
    <property type="molecule type" value="Genomic_DNA"/>
</dbReference>